<name>A0A8T1BQF7_9STRA</name>
<accession>A0A8T1BQF7</accession>
<sequence length="121" mass="14365">MRLARWMVRSPERKRCRNTRAGLTHEAKWRRDPKSDRYSYERGWRRGRPWLRDVYLQNLRLWHSNRAGNGVEYETHDIEPVTPGREFIVVGASGPITTVMAWRREQSMSMQFVLVSGATFT</sequence>
<dbReference type="EMBL" id="RCMI01000534">
    <property type="protein sequence ID" value="KAG2906630.1"/>
    <property type="molecule type" value="Genomic_DNA"/>
</dbReference>
<dbReference type="VEuPathDB" id="FungiDB:PC110_g14752"/>
<protein>
    <submittedName>
        <fullName evidence="1">Uncharacterized protein</fullName>
    </submittedName>
</protein>
<dbReference type="AlphaFoldDB" id="A0A8T1BQF7"/>
<proteinExistence type="predicted"/>
<evidence type="ECO:0000313" key="2">
    <source>
        <dbReference type="Proteomes" id="UP000774804"/>
    </source>
</evidence>
<comment type="caution">
    <text evidence="1">The sequence shown here is derived from an EMBL/GenBank/DDBJ whole genome shotgun (WGS) entry which is preliminary data.</text>
</comment>
<reference evidence="1" key="1">
    <citation type="submission" date="2018-10" db="EMBL/GenBank/DDBJ databases">
        <title>Effector identification in a new, highly contiguous assembly of the strawberry crown rot pathogen Phytophthora cactorum.</title>
        <authorList>
            <person name="Armitage A.D."/>
            <person name="Nellist C.F."/>
            <person name="Bates H."/>
            <person name="Vickerstaff R.J."/>
            <person name="Harrison R.J."/>
        </authorList>
    </citation>
    <scope>NUCLEOTIDE SEQUENCE</scope>
    <source>
        <strain evidence="1">4032</strain>
    </source>
</reference>
<organism evidence="1 2">
    <name type="scientific">Phytophthora cactorum</name>
    <dbReference type="NCBI Taxonomy" id="29920"/>
    <lineage>
        <taxon>Eukaryota</taxon>
        <taxon>Sar</taxon>
        <taxon>Stramenopiles</taxon>
        <taxon>Oomycota</taxon>
        <taxon>Peronosporomycetes</taxon>
        <taxon>Peronosporales</taxon>
        <taxon>Peronosporaceae</taxon>
        <taxon>Phytophthora</taxon>
    </lineage>
</organism>
<gene>
    <name evidence="1" type="ORF">PC115_g14225</name>
</gene>
<evidence type="ECO:0000313" key="1">
    <source>
        <dbReference type="EMBL" id="KAG2906630.1"/>
    </source>
</evidence>
<dbReference type="Proteomes" id="UP000774804">
    <property type="component" value="Unassembled WGS sequence"/>
</dbReference>